<dbReference type="WBParaSite" id="ES5_v2.g17424.t1">
    <property type="protein sequence ID" value="ES5_v2.g17424.t1"/>
    <property type="gene ID" value="ES5_v2.g17424"/>
</dbReference>
<dbReference type="Proteomes" id="UP000887579">
    <property type="component" value="Unplaced"/>
</dbReference>
<evidence type="ECO:0000313" key="1">
    <source>
        <dbReference type="Proteomes" id="UP000887579"/>
    </source>
</evidence>
<proteinExistence type="predicted"/>
<name>A0AC34FJ68_9BILA</name>
<accession>A0AC34FJ68</accession>
<sequence length="84" mass="9371">MHKMPKAYLPSGENATFGGQNYVVDSGTATASRIGAAAKMNKRFLIDLMKELDEKLRKDNIFAKSYTMLKDTVEREKANQEAKG</sequence>
<reference evidence="2" key="1">
    <citation type="submission" date="2022-11" db="UniProtKB">
        <authorList>
            <consortium name="WormBaseParasite"/>
        </authorList>
    </citation>
    <scope>IDENTIFICATION</scope>
</reference>
<protein>
    <submittedName>
        <fullName evidence="2">Uncharacterized protein</fullName>
    </submittedName>
</protein>
<evidence type="ECO:0000313" key="2">
    <source>
        <dbReference type="WBParaSite" id="ES5_v2.g17424.t1"/>
    </source>
</evidence>
<organism evidence="1 2">
    <name type="scientific">Panagrolaimus sp. ES5</name>
    <dbReference type="NCBI Taxonomy" id="591445"/>
    <lineage>
        <taxon>Eukaryota</taxon>
        <taxon>Metazoa</taxon>
        <taxon>Ecdysozoa</taxon>
        <taxon>Nematoda</taxon>
        <taxon>Chromadorea</taxon>
        <taxon>Rhabditida</taxon>
        <taxon>Tylenchina</taxon>
        <taxon>Panagrolaimomorpha</taxon>
        <taxon>Panagrolaimoidea</taxon>
        <taxon>Panagrolaimidae</taxon>
        <taxon>Panagrolaimus</taxon>
    </lineage>
</organism>